<accession>A0A5N5RK81</accession>
<comment type="caution">
    <text evidence="1">The sequence shown here is derived from an EMBL/GenBank/DDBJ whole genome shotgun (WGS) entry which is preliminary data.</text>
</comment>
<organism evidence="1 2">
    <name type="scientific">Bifidobacterium jacchi</name>
    <dbReference type="NCBI Taxonomy" id="2490545"/>
    <lineage>
        <taxon>Bacteria</taxon>
        <taxon>Bacillati</taxon>
        <taxon>Actinomycetota</taxon>
        <taxon>Actinomycetes</taxon>
        <taxon>Bifidobacteriales</taxon>
        <taxon>Bifidobacteriaceae</taxon>
        <taxon>Bifidobacterium</taxon>
    </lineage>
</organism>
<dbReference type="AlphaFoldDB" id="A0A5N5RK81"/>
<dbReference type="EMBL" id="RQSP01000009">
    <property type="protein sequence ID" value="KAB5607667.1"/>
    <property type="molecule type" value="Genomic_DNA"/>
</dbReference>
<keyword evidence="2" id="KW-1185">Reference proteome</keyword>
<gene>
    <name evidence="1" type="ORF">EHS19_04130</name>
</gene>
<dbReference type="Proteomes" id="UP000326336">
    <property type="component" value="Unassembled WGS sequence"/>
</dbReference>
<proteinExistence type="predicted"/>
<reference evidence="1 2" key="1">
    <citation type="journal article" date="2019" name="Int. J. Syst. Evol. Microbiol.">
        <title>Bifidobacterium jacchi sp. nov., isolated from the faeces of a baby common marmoset (Callithrix jacchus).</title>
        <authorList>
            <person name="Modesto M."/>
            <person name="Watanabe K."/>
            <person name="Arita M."/>
            <person name="Satti M."/>
            <person name="Oki K."/>
            <person name="Sciavilla P."/>
            <person name="Patavino C."/>
            <person name="Camma C."/>
            <person name="Michelini S."/>
            <person name="Sgorbati B."/>
            <person name="Mattarelli P."/>
        </authorList>
    </citation>
    <scope>NUCLEOTIDE SEQUENCE [LARGE SCALE GENOMIC DNA]</scope>
    <source>
        <strain evidence="1 2">MRM 9.3</strain>
    </source>
</reference>
<sequence length="109" mass="12544">MQWQVSQDKSKASDFVSTTTTQLSSKRQGMVVDGKTWSCRDILAQFITLRDKHPNSLLIWSGDWPNYDSNSTKYYVILSGESFDSTDDAWNWCHSNNYGFVDCYPVNLN</sequence>
<evidence type="ECO:0000313" key="2">
    <source>
        <dbReference type="Proteomes" id="UP000326336"/>
    </source>
</evidence>
<name>A0A5N5RK81_9BIFI</name>
<evidence type="ECO:0000313" key="1">
    <source>
        <dbReference type="EMBL" id="KAB5607667.1"/>
    </source>
</evidence>
<dbReference type="OrthoDB" id="4803588at2"/>
<protein>
    <submittedName>
        <fullName evidence="1">Uncharacterized protein</fullName>
    </submittedName>
</protein>